<comment type="caution">
    <text evidence="2">The sequence shown here is derived from an EMBL/GenBank/DDBJ whole genome shotgun (WGS) entry which is preliminary data.</text>
</comment>
<proteinExistence type="predicted"/>
<evidence type="ECO:0000313" key="2">
    <source>
        <dbReference type="EMBL" id="GBO99485.1"/>
    </source>
</evidence>
<keyword evidence="3" id="KW-1185">Reference proteome</keyword>
<sequence>MVTLFCARRSADTSANGPRAATSRRLYNQQFPSWTNFAGLLSVSNSKLCPRNDRVTRNFRGSGAPEREPRRPPDAWPSRFLSELPSLVRGSTAARLTDVQAFFCEYRHGTSSNDAKERQQEVT</sequence>
<reference evidence="2 3" key="1">
    <citation type="journal article" date="2019" name="Commun. Biol.">
        <title>The bagworm genome reveals a unique fibroin gene that provides high tensile strength.</title>
        <authorList>
            <person name="Kono N."/>
            <person name="Nakamura H."/>
            <person name="Ohtoshi R."/>
            <person name="Tomita M."/>
            <person name="Numata K."/>
            <person name="Arakawa K."/>
        </authorList>
    </citation>
    <scope>NUCLEOTIDE SEQUENCE [LARGE SCALE GENOMIC DNA]</scope>
</reference>
<dbReference type="AlphaFoldDB" id="A0A4C1SCA6"/>
<feature type="region of interest" description="Disordered" evidence="1">
    <location>
        <begin position="52"/>
        <end position="79"/>
    </location>
</feature>
<evidence type="ECO:0000313" key="3">
    <source>
        <dbReference type="Proteomes" id="UP000299102"/>
    </source>
</evidence>
<dbReference type="EMBL" id="BGZK01000003">
    <property type="protein sequence ID" value="GBO99485.1"/>
    <property type="molecule type" value="Genomic_DNA"/>
</dbReference>
<dbReference type="Proteomes" id="UP000299102">
    <property type="component" value="Unassembled WGS sequence"/>
</dbReference>
<protein>
    <submittedName>
        <fullName evidence="2">Uncharacterized protein</fullName>
    </submittedName>
</protein>
<evidence type="ECO:0000256" key="1">
    <source>
        <dbReference type="SAM" id="MobiDB-lite"/>
    </source>
</evidence>
<name>A0A4C1SCA6_EUMVA</name>
<gene>
    <name evidence="2" type="ORF">EVAR_670_1</name>
</gene>
<accession>A0A4C1SCA6</accession>
<organism evidence="2 3">
    <name type="scientific">Eumeta variegata</name>
    <name type="common">Bagworm moth</name>
    <name type="synonym">Eumeta japonica</name>
    <dbReference type="NCBI Taxonomy" id="151549"/>
    <lineage>
        <taxon>Eukaryota</taxon>
        <taxon>Metazoa</taxon>
        <taxon>Ecdysozoa</taxon>
        <taxon>Arthropoda</taxon>
        <taxon>Hexapoda</taxon>
        <taxon>Insecta</taxon>
        <taxon>Pterygota</taxon>
        <taxon>Neoptera</taxon>
        <taxon>Endopterygota</taxon>
        <taxon>Lepidoptera</taxon>
        <taxon>Glossata</taxon>
        <taxon>Ditrysia</taxon>
        <taxon>Tineoidea</taxon>
        <taxon>Psychidae</taxon>
        <taxon>Oiketicinae</taxon>
        <taxon>Eumeta</taxon>
    </lineage>
</organism>